<proteinExistence type="predicted"/>
<reference evidence="1" key="1">
    <citation type="submission" date="2018-12" db="EMBL/GenBank/DDBJ databases">
        <authorList>
            <person name="Syme R.A."/>
            <person name="Farfan-Caceres L."/>
            <person name="Lichtenzveig J."/>
        </authorList>
    </citation>
    <scope>NUCLEOTIDE SEQUENCE</scope>
    <source>
        <strain evidence="1">Al4</strain>
    </source>
</reference>
<evidence type="ECO:0000313" key="2">
    <source>
        <dbReference type="Proteomes" id="UP000651452"/>
    </source>
</evidence>
<protein>
    <submittedName>
        <fullName evidence="1">Uncharacterized protein</fullName>
    </submittedName>
</protein>
<gene>
    <name evidence="1" type="ORF">EKO04_004689</name>
</gene>
<dbReference type="EMBL" id="RZGK01000008">
    <property type="protein sequence ID" value="KAF9696975.1"/>
    <property type="molecule type" value="Genomic_DNA"/>
</dbReference>
<dbReference type="Proteomes" id="UP000651452">
    <property type="component" value="Unassembled WGS sequence"/>
</dbReference>
<accession>A0A8H7J2E8</accession>
<organism evidence="1 2">
    <name type="scientific">Ascochyta lentis</name>
    <dbReference type="NCBI Taxonomy" id="205686"/>
    <lineage>
        <taxon>Eukaryota</taxon>
        <taxon>Fungi</taxon>
        <taxon>Dikarya</taxon>
        <taxon>Ascomycota</taxon>
        <taxon>Pezizomycotina</taxon>
        <taxon>Dothideomycetes</taxon>
        <taxon>Pleosporomycetidae</taxon>
        <taxon>Pleosporales</taxon>
        <taxon>Pleosporineae</taxon>
        <taxon>Didymellaceae</taxon>
        <taxon>Ascochyta</taxon>
    </lineage>
</organism>
<dbReference type="OrthoDB" id="3786627at2759"/>
<name>A0A8H7J2E8_9PLEO</name>
<sequence length="188" mass="20508">MSTRNLLRHIFRHGPRDKVSEDAMPLGLGKSRTELTGICVDNISELEAFHNNQDLAVNTPEPFGLEDIAEEDGNDTTSQIDTASLTETLASLDLEISTFSTRELVHATLDEAKMAAEAHLDTIHTMMALLDALDGFSATISELKKETLEKKQACDEKMGMLDAVERAVEGMSFAGELREQGVVSEAAN</sequence>
<evidence type="ECO:0000313" key="1">
    <source>
        <dbReference type="EMBL" id="KAF9696975.1"/>
    </source>
</evidence>
<keyword evidence="2" id="KW-1185">Reference proteome</keyword>
<comment type="caution">
    <text evidence="1">The sequence shown here is derived from an EMBL/GenBank/DDBJ whole genome shotgun (WGS) entry which is preliminary data.</text>
</comment>
<dbReference type="AlphaFoldDB" id="A0A8H7J2E8"/>
<reference evidence="1" key="2">
    <citation type="submission" date="2020-09" db="EMBL/GenBank/DDBJ databases">
        <title>Reference genome assembly for Australian Ascochyta lentis isolate Al4.</title>
        <authorList>
            <person name="Lee R.C."/>
            <person name="Farfan-Caceres L.M."/>
            <person name="Debler J.W."/>
            <person name="Williams A.H."/>
            <person name="Henares B.M."/>
        </authorList>
    </citation>
    <scope>NUCLEOTIDE SEQUENCE</scope>
    <source>
        <strain evidence="1">Al4</strain>
    </source>
</reference>